<feature type="domain" description="AAA+ ATPase" evidence="2">
    <location>
        <begin position="54"/>
        <end position="234"/>
    </location>
</feature>
<feature type="region of interest" description="Disordered" evidence="1">
    <location>
        <begin position="1"/>
        <end position="31"/>
    </location>
</feature>
<dbReference type="InterPro" id="IPR003593">
    <property type="entry name" value="AAA+_ATPase"/>
</dbReference>
<dbReference type="GO" id="GO:0016887">
    <property type="term" value="F:ATP hydrolysis activity"/>
    <property type="evidence" value="ECO:0007669"/>
    <property type="project" value="InterPro"/>
</dbReference>
<gene>
    <name evidence="3" type="ORF">D7X32_32905</name>
</gene>
<evidence type="ECO:0000313" key="4">
    <source>
        <dbReference type="Proteomes" id="UP000268313"/>
    </source>
</evidence>
<dbReference type="Proteomes" id="UP000268313">
    <property type="component" value="Unassembled WGS sequence"/>
</dbReference>
<dbReference type="EMBL" id="RAWE01000178">
    <property type="protein sequence ID" value="RKG97357.1"/>
    <property type="molecule type" value="Genomic_DNA"/>
</dbReference>
<dbReference type="GO" id="GO:0005524">
    <property type="term" value="F:ATP binding"/>
    <property type="evidence" value="ECO:0007669"/>
    <property type="project" value="InterPro"/>
</dbReference>
<dbReference type="PANTHER" id="PTHR42759:SF1">
    <property type="entry name" value="MAGNESIUM-CHELATASE SUBUNIT CHLD"/>
    <property type="match status" value="1"/>
</dbReference>
<dbReference type="AlphaFoldDB" id="A0A3A8JNK1"/>
<evidence type="ECO:0000259" key="2">
    <source>
        <dbReference type="SMART" id="SM00382"/>
    </source>
</evidence>
<sequence length="329" mass="35889">MNSKLNFDPKLFNPLRPPSPKKGRSQTAAPPATGAGVYVYSSDIILAVNTALATERPLLVMGPPGTGKSSLAKNVAQHLGWRFYQKVVTSRTQAQDLLWTFDALRRLRDAQTAALKQGKDAAYVQPGVLWWAFDPDSAKHRGGKPSPRGPFALDPSGSAGGPNAVVLLDEIDKADPDVPNDLLGPLGDGTFEVTDIGQVITRQAQRQVLLVITSNDERELSPAFVRRCILLTLKAHDRDRLVEIACKHSDEQGKQDVDLYREIANRVVEDREAAEAAGERPPSTAEFLDTVKACRQLGLRPSSPTWDELSALALSKFRTSSPPPPPRDF</sequence>
<dbReference type="SUPFAM" id="SSF52540">
    <property type="entry name" value="P-loop containing nucleoside triphosphate hydrolases"/>
    <property type="match status" value="1"/>
</dbReference>
<organism evidence="3 4">
    <name type="scientific">Corallococcus carmarthensis</name>
    <dbReference type="NCBI Taxonomy" id="2316728"/>
    <lineage>
        <taxon>Bacteria</taxon>
        <taxon>Pseudomonadati</taxon>
        <taxon>Myxococcota</taxon>
        <taxon>Myxococcia</taxon>
        <taxon>Myxococcales</taxon>
        <taxon>Cystobacterineae</taxon>
        <taxon>Myxococcaceae</taxon>
        <taxon>Corallococcus</taxon>
    </lineage>
</organism>
<dbReference type="InterPro" id="IPR011704">
    <property type="entry name" value="ATPase_dyneun-rel_AAA"/>
</dbReference>
<keyword evidence="4" id="KW-1185">Reference proteome</keyword>
<dbReference type="Gene3D" id="3.40.50.300">
    <property type="entry name" value="P-loop containing nucleotide triphosphate hydrolases"/>
    <property type="match status" value="1"/>
</dbReference>
<reference evidence="4" key="1">
    <citation type="submission" date="2018-09" db="EMBL/GenBank/DDBJ databases">
        <authorList>
            <person name="Livingstone P.G."/>
            <person name="Whitworth D.E."/>
        </authorList>
    </citation>
    <scope>NUCLEOTIDE SEQUENCE [LARGE SCALE GENOMIC DNA]</scope>
    <source>
        <strain evidence="4">CA043D</strain>
    </source>
</reference>
<accession>A0A3A8JNK1</accession>
<dbReference type="Pfam" id="PF07728">
    <property type="entry name" value="AAA_5"/>
    <property type="match status" value="1"/>
</dbReference>
<dbReference type="SMART" id="SM00382">
    <property type="entry name" value="AAA"/>
    <property type="match status" value="1"/>
</dbReference>
<evidence type="ECO:0000313" key="3">
    <source>
        <dbReference type="EMBL" id="RKG97357.1"/>
    </source>
</evidence>
<dbReference type="InterPro" id="IPR050764">
    <property type="entry name" value="CbbQ/NirQ/NorQ/GpvN"/>
</dbReference>
<dbReference type="OrthoDB" id="5429767at2"/>
<protein>
    <submittedName>
        <fullName evidence="3">MoxR family ATPase</fullName>
    </submittedName>
</protein>
<comment type="caution">
    <text evidence="3">The sequence shown here is derived from an EMBL/GenBank/DDBJ whole genome shotgun (WGS) entry which is preliminary data.</text>
</comment>
<name>A0A3A8JNK1_9BACT</name>
<dbReference type="InterPro" id="IPR027417">
    <property type="entry name" value="P-loop_NTPase"/>
</dbReference>
<evidence type="ECO:0000256" key="1">
    <source>
        <dbReference type="SAM" id="MobiDB-lite"/>
    </source>
</evidence>
<dbReference type="RefSeq" id="WP_120606530.1">
    <property type="nucleotide sequence ID" value="NZ_RAWE01000178.1"/>
</dbReference>
<dbReference type="PANTHER" id="PTHR42759">
    <property type="entry name" value="MOXR FAMILY PROTEIN"/>
    <property type="match status" value="1"/>
</dbReference>
<proteinExistence type="predicted"/>